<keyword evidence="3" id="KW-0805">Transcription regulation</keyword>
<dbReference type="Gene3D" id="1.10.10.10">
    <property type="entry name" value="Winged helix-like DNA-binding domain superfamily/Winged helix DNA-binding domain"/>
    <property type="match status" value="1"/>
</dbReference>
<dbReference type="GO" id="GO:0000976">
    <property type="term" value="F:transcription cis-regulatory region binding"/>
    <property type="evidence" value="ECO:0007669"/>
    <property type="project" value="TreeGrafter"/>
</dbReference>
<feature type="non-terminal residue" evidence="10">
    <location>
        <position position="1"/>
    </location>
</feature>
<keyword evidence="2" id="KW-0217">Developmental protein</keyword>
<dbReference type="GO" id="GO:0005634">
    <property type="term" value="C:nucleus"/>
    <property type="evidence" value="ECO:0007669"/>
    <property type="project" value="UniProtKB-SubCell"/>
</dbReference>
<dbReference type="PROSITE" id="PS50039">
    <property type="entry name" value="FORK_HEAD_3"/>
    <property type="match status" value="1"/>
</dbReference>
<evidence type="ECO:0000256" key="2">
    <source>
        <dbReference type="ARBA" id="ARBA00022473"/>
    </source>
</evidence>
<evidence type="ECO:0000256" key="1">
    <source>
        <dbReference type="ARBA" id="ARBA00004123"/>
    </source>
</evidence>
<dbReference type="InterPro" id="IPR001766">
    <property type="entry name" value="Fork_head_dom"/>
</dbReference>
<evidence type="ECO:0000256" key="7">
    <source>
        <dbReference type="PROSITE-ProRule" id="PRU00089"/>
    </source>
</evidence>
<dbReference type="Proteomes" id="UP000198323">
    <property type="component" value="Unassembled WGS sequence"/>
</dbReference>
<keyword evidence="4 7" id="KW-0238">DNA-binding</keyword>
<dbReference type="PANTHER" id="PTHR46721">
    <property type="entry name" value="FORKHEAD BOX PROTEIN N1"/>
    <property type="match status" value="1"/>
</dbReference>
<dbReference type="CDD" id="cd20056">
    <property type="entry name" value="FH_FOXN1"/>
    <property type="match status" value="1"/>
</dbReference>
<keyword evidence="5" id="KW-0804">Transcription</keyword>
<evidence type="ECO:0000256" key="4">
    <source>
        <dbReference type="ARBA" id="ARBA00023125"/>
    </source>
</evidence>
<evidence type="ECO:0000259" key="9">
    <source>
        <dbReference type="PROSITE" id="PS50039"/>
    </source>
</evidence>
<dbReference type="InterPro" id="IPR047401">
    <property type="entry name" value="FH_FOXN1"/>
</dbReference>
<protein>
    <recommendedName>
        <fullName evidence="9">Fork-head domain-containing protein</fullName>
    </recommendedName>
</protein>
<dbReference type="PANTHER" id="PTHR46721:SF1">
    <property type="entry name" value="FORKHEAD BOX PROTEIN N1"/>
    <property type="match status" value="1"/>
</dbReference>
<feature type="region of interest" description="Disordered" evidence="8">
    <location>
        <begin position="563"/>
        <end position="586"/>
    </location>
</feature>
<proteinExistence type="predicted"/>
<gene>
    <name evidence="10" type="ORF">ASZ78_012507</name>
</gene>
<dbReference type="SMART" id="SM00339">
    <property type="entry name" value="FH"/>
    <property type="match status" value="1"/>
</dbReference>
<evidence type="ECO:0000256" key="8">
    <source>
        <dbReference type="SAM" id="MobiDB-lite"/>
    </source>
</evidence>
<dbReference type="PROSITE" id="PS00658">
    <property type="entry name" value="FORK_HEAD_2"/>
    <property type="match status" value="1"/>
</dbReference>
<dbReference type="Pfam" id="PF00250">
    <property type="entry name" value="Forkhead"/>
    <property type="match status" value="1"/>
</dbReference>
<dbReference type="EMBL" id="MCFN01000493">
    <property type="protein sequence ID" value="OXB58102.1"/>
    <property type="molecule type" value="Genomic_DNA"/>
</dbReference>
<comment type="caution">
    <text evidence="10">The sequence shown here is derived from an EMBL/GenBank/DDBJ whole genome shotgun (WGS) entry which is preliminary data.</text>
</comment>
<evidence type="ECO:0000256" key="6">
    <source>
        <dbReference type="ARBA" id="ARBA00023242"/>
    </source>
</evidence>
<dbReference type="AlphaFoldDB" id="A0A226MS63"/>
<dbReference type="OrthoDB" id="10070006at2759"/>
<evidence type="ECO:0000256" key="5">
    <source>
        <dbReference type="ARBA" id="ARBA00023163"/>
    </source>
</evidence>
<keyword evidence="11" id="KW-1185">Reference proteome</keyword>
<dbReference type="InterPro" id="IPR036390">
    <property type="entry name" value="WH_DNA-bd_sf"/>
</dbReference>
<name>A0A226MS63_CALSU</name>
<sequence length="721" mass="79841">FSSEVDLVMVSLLQDQSNIKFSSSDTLERDQQEDLMKTPGDSVSPIQQTDNPSYNCQPYESDSGTERKSSEPSHSPSPASPAQDQLLGRYPTSQGIHCSKNKFQVSFSTEKFRRYSYEENTVGNYDRFLKSSRNPFHPYKRQISEDAFQEAQQALPPEGPPFKNTRSIDSFEGLPGSTGPDESESFPTHIPNISSEQPWCNGLQYSTTGQDHSSQVMQDSDLKLRTSPLEGQPGLYCYQPQVQQMYCPSHPFHQVSTICRTKNTMFLKKTTTLQLKCLLGTARHHRRIKPPIHLQKHSENSLPSQVTSLLLSRQYPSGGSYPVTYITSSHYPYQRIAPQSTQESQQPLFPKPIYSYSILIFMALKNSKTGSLPVSEIYNFMTEHFPYFKTAPDGWKNSVRHNLSLNKCFEKVENKSGNSSRKGCLWALNPAKIDKMQEELQKWKRKDPVAVRKSMAKPEELDTLIGDKGEKLRSSIMSCSPNGVAGASLSRQMAVQPHSLGEPSLSSIPQPLHPIHASSGALHAKNPLPNLLGGQQTACYTAPQGFPPITSALMPQAPDHQTMFPSGEAPNELRGQPSITQDSPLPAQTPPSCGVKVMTENCTARTVPDPLLQEGDLSNDIDALNPSLTDFDLQGNLWEELKDDSLAVDPLVLISSSPTSSQCFPSHCQMENSNTVTIPNGTPHSNLPDLQLTTLYSAFMELDTVSPAYLSNPGSKPIALM</sequence>
<evidence type="ECO:0000313" key="10">
    <source>
        <dbReference type="EMBL" id="OXB58102.1"/>
    </source>
</evidence>
<dbReference type="STRING" id="9009.A0A226MS63"/>
<dbReference type="InterPro" id="IPR036388">
    <property type="entry name" value="WH-like_DNA-bd_sf"/>
</dbReference>
<feature type="region of interest" description="Disordered" evidence="8">
    <location>
        <begin position="19"/>
        <end position="95"/>
    </location>
</feature>
<evidence type="ECO:0000256" key="3">
    <source>
        <dbReference type="ARBA" id="ARBA00023015"/>
    </source>
</evidence>
<feature type="compositionally biased region" description="Basic and acidic residues" evidence="8">
    <location>
        <begin position="26"/>
        <end position="36"/>
    </location>
</feature>
<feature type="region of interest" description="Disordered" evidence="8">
    <location>
        <begin position="152"/>
        <end position="196"/>
    </location>
</feature>
<dbReference type="PRINTS" id="PR00053">
    <property type="entry name" value="FORKHEAD"/>
</dbReference>
<reference evidence="10 11" key="1">
    <citation type="submission" date="2016-07" db="EMBL/GenBank/DDBJ databases">
        <title>Disparate Historic Effective Population Sizes Predicted by Modern Levels of Genome Diversity for the Scaled Quail (Callipepla squamata) and the Northern Bobwhite (Colinus virginianus): Inferences from First and Second Generation Draft Genome Assemblies for Sympatric New World Quail.</title>
        <authorList>
            <person name="Oldeschulte D.L."/>
            <person name="Halley Y.A."/>
            <person name="Bhattarai E.K."/>
            <person name="Brashear W.A."/>
            <person name="Hill J."/>
            <person name="Metz R.P."/>
            <person name="Johnson C.D."/>
            <person name="Rollins D."/>
            <person name="Peterson M.J."/>
            <person name="Bickhart D.M."/>
            <person name="Decker J.E."/>
            <person name="Seabury C.M."/>
        </authorList>
    </citation>
    <scope>NUCLEOTIDE SEQUENCE [LARGE SCALE GENOMIC DNA]</scope>
    <source>
        <strain evidence="10 11">Texas</strain>
        <tissue evidence="10">Leg muscle</tissue>
    </source>
</reference>
<dbReference type="SUPFAM" id="SSF46785">
    <property type="entry name" value="Winged helix' DNA-binding domain"/>
    <property type="match status" value="1"/>
</dbReference>
<accession>A0A226MS63</accession>
<dbReference type="FunFam" id="1.10.10.10:FF:000122">
    <property type="entry name" value="Forkhead box protein N1"/>
    <property type="match status" value="1"/>
</dbReference>
<dbReference type="GO" id="GO:0000981">
    <property type="term" value="F:DNA-binding transcription factor activity, RNA polymerase II-specific"/>
    <property type="evidence" value="ECO:0007669"/>
    <property type="project" value="TreeGrafter"/>
</dbReference>
<feature type="DNA-binding region" description="Fork-head" evidence="7">
    <location>
        <begin position="351"/>
        <end position="447"/>
    </location>
</feature>
<feature type="compositionally biased region" description="Polar residues" evidence="8">
    <location>
        <begin position="44"/>
        <end position="62"/>
    </location>
</feature>
<dbReference type="InterPro" id="IPR049624">
    <property type="entry name" value="FOXN1_4"/>
</dbReference>
<keyword evidence="6 7" id="KW-0539">Nucleus</keyword>
<feature type="compositionally biased region" description="Low complexity" evidence="8">
    <location>
        <begin position="72"/>
        <end position="81"/>
    </location>
</feature>
<organism evidence="10 11">
    <name type="scientific">Callipepla squamata</name>
    <name type="common">Scaled quail</name>
    <dbReference type="NCBI Taxonomy" id="9009"/>
    <lineage>
        <taxon>Eukaryota</taxon>
        <taxon>Metazoa</taxon>
        <taxon>Chordata</taxon>
        <taxon>Craniata</taxon>
        <taxon>Vertebrata</taxon>
        <taxon>Euteleostomi</taxon>
        <taxon>Archelosauria</taxon>
        <taxon>Archosauria</taxon>
        <taxon>Dinosauria</taxon>
        <taxon>Saurischia</taxon>
        <taxon>Theropoda</taxon>
        <taxon>Coelurosauria</taxon>
        <taxon>Aves</taxon>
        <taxon>Neognathae</taxon>
        <taxon>Galloanserae</taxon>
        <taxon>Galliformes</taxon>
        <taxon>Odontophoridae</taxon>
        <taxon>Callipepla</taxon>
    </lineage>
</organism>
<dbReference type="InterPro" id="IPR030456">
    <property type="entry name" value="TF_fork_head_CS_2"/>
</dbReference>
<comment type="subcellular location">
    <subcellularLocation>
        <location evidence="1 7">Nucleus</location>
    </subcellularLocation>
</comment>
<evidence type="ECO:0000313" key="11">
    <source>
        <dbReference type="Proteomes" id="UP000198323"/>
    </source>
</evidence>
<feature type="domain" description="Fork-head" evidence="9">
    <location>
        <begin position="351"/>
        <end position="447"/>
    </location>
</feature>